<dbReference type="Proteomes" id="UP000308430">
    <property type="component" value="Unassembled WGS sequence"/>
</dbReference>
<reference evidence="1 2" key="1">
    <citation type="submission" date="2019-04" db="EMBL/GenBank/DDBJ databases">
        <title>Azoarcus nasutitermitis sp. nov. isolated from termite nest.</title>
        <authorList>
            <person name="Lin S.-Y."/>
            <person name="Hameed A."/>
            <person name="Hsu Y.-H."/>
            <person name="Young C.-C."/>
        </authorList>
    </citation>
    <scope>NUCLEOTIDE SEQUENCE [LARGE SCALE GENOMIC DNA]</scope>
    <source>
        <strain evidence="1 2">CC-YHH838</strain>
    </source>
</reference>
<evidence type="ECO:0000313" key="2">
    <source>
        <dbReference type="Proteomes" id="UP000308430"/>
    </source>
</evidence>
<evidence type="ECO:0000313" key="1">
    <source>
        <dbReference type="EMBL" id="THF61507.1"/>
    </source>
</evidence>
<dbReference type="EMBL" id="SSOC01000009">
    <property type="protein sequence ID" value="THF61507.1"/>
    <property type="molecule type" value="Genomic_DNA"/>
</dbReference>
<sequence>MQVSDTHSAPVASALAWLAEEPADDPVVDLAALRAHYAQVRDPGVPVAEFEACLDQLDGRALDICGRFRARLLNIPLPLPAGPRQETEGLIDALLDLSSGFERVLDDVRGRWLRLQRGSIAGLGARALRLLGEAHLLASMIGAAPPAGFWLRVYALLGGAERTEQSAGEGGAGARSALDECGRLFALAALQPESLTGRELVWVSDYLEGGGEFGEVARERLEPESALYWAQTGKDAAPVALSRRSPDDAAGVFFFNAFSLAARAAERLEWLEQRITQADVVGLERDVELLEPDSSGLPAGLTPVEAASLLRRMHERWSVPPHRETVRRQQEYTVQVCAGLRAIWELFRRGEQHARIVEWMVCNESPGGYAVMSVSGVSGVLSAGMVLALRSDAGTPWSLCIVRWIRSDDGEQVELGLQIIAHGASAASVGFRGAEVKSMVPALLLPPLEGVRHHPAIVVKTGSYASRRFVLVDDADKLYVGQGRVVSLDMQTANVELFQYEIDPYPI</sequence>
<protein>
    <submittedName>
        <fullName evidence="1">Uncharacterized protein</fullName>
    </submittedName>
</protein>
<organism evidence="1 2">
    <name type="scientific">Pseudothauera nasutitermitis</name>
    <dbReference type="NCBI Taxonomy" id="2565930"/>
    <lineage>
        <taxon>Bacteria</taxon>
        <taxon>Pseudomonadati</taxon>
        <taxon>Pseudomonadota</taxon>
        <taxon>Betaproteobacteria</taxon>
        <taxon>Rhodocyclales</taxon>
        <taxon>Zoogloeaceae</taxon>
        <taxon>Pseudothauera</taxon>
    </lineage>
</organism>
<proteinExistence type="predicted"/>
<name>A0A4S4AQP7_9RHOO</name>
<dbReference type="OrthoDB" id="5297707at2"/>
<keyword evidence="2" id="KW-1185">Reference proteome</keyword>
<comment type="caution">
    <text evidence="1">The sequence shown here is derived from an EMBL/GenBank/DDBJ whole genome shotgun (WGS) entry which is preliminary data.</text>
</comment>
<dbReference type="RefSeq" id="WP_136350169.1">
    <property type="nucleotide sequence ID" value="NZ_SSOC01000009.1"/>
</dbReference>
<accession>A0A4S4AQP7</accession>
<gene>
    <name evidence="1" type="ORF">E6C76_20730</name>
</gene>
<dbReference type="AlphaFoldDB" id="A0A4S4AQP7"/>